<accession>A0A368YC84</accession>
<dbReference type="PANTHER" id="PTHR43630">
    <property type="entry name" value="POLY-BETA-1,6-N-ACETYL-D-GLUCOSAMINE SYNTHASE"/>
    <property type="match status" value="1"/>
</dbReference>
<feature type="transmembrane region" description="Helical" evidence="4">
    <location>
        <begin position="352"/>
        <end position="375"/>
    </location>
</feature>
<comment type="similarity">
    <text evidence="1">Belongs to the glycosyltransferase 2 family.</text>
</comment>
<dbReference type="SUPFAM" id="SSF53448">
    <property type="entry name" value="Nucleotide-diphospho-sugar transferases"/>
    <property type="match status" value="1"/>
</dbReference>
<gene>
    <name evidence="6" type="ORF">DFR57_102324</name>
</gene>
<comment type="caution">
    <text evidence="6">The sequence shown here is derived from an EMBL/GenBank/DDBJ whole genome shotgun (WGS) entry which is preliminary data.</text>
</comment>
<keyword evidence="7" id="KW-1185">Reference proteome</keyword>
<name>A0A368YC84_9BACI</name>
<protein>
    <submittedName>
        <fullName evidence="6">Cellulose synthase/poly-beta-1,6-N-acetylglucosamine synthase-like glycosyltransferase</fullName>
    </submittedName>
</protein>
<proteinExistence type="inferred from homology"/>
<keyword evidence="4" id="KW-1133">Transmembrane helix</keyword>
<dbReference type="RefSeq" id="WP_114351800.1">
    <property type="nucleotide sequence ID" value="NZ_QPJJ01000002.1"/>
</dbReference>
<feature type="domain" description="Glycosyltransferase 2-like" evidence="5">
    <location>
        <begin position="60"/>
        <end position="203"/>
    </location>
</feature>
<dbReference type="InterPro" id="IPR029044">
    <property type="entry name" value="Nucleotide-diphossugar_trans"/>
</dbReference>
<dbReference type="Proteomes" id="UP000252585">
    <property type="component" value="Unassembled WGS sequence"/>
</dbReference>
<dbReference type="EMBL" id="QPJJ01000002">
    <property type="protein sequence ID" value="RCW77048.1"/>
    <property type="molecule type" value="Genomic_DNA"/>
</dbReference>
<evidence type="ECO:0000256" key="2">
    <source>
        <dbReference type="ARBA" id="ARBA00022676"/>
    </source>
</evidence>
<dbReference type="CDD" id="cd06423">
    <property type="entry name" value="CESA_like"/>
    <property type="match status" value="1"/>
</dbReference>
<keyword evidence="2" id="KW-0328">Glycosyltransferase</keyword>
<organism evidence="6 7">
    <name type="scientific">Saliterribacillus persicus</name>
    <dbReference type="NCBI Taxonomy" id="930114"/>
    <lineage>
        <taxon>Bacteria</taxon>
        <taxon>Bacillati</taxon>
        <taxon>Bacillota</taxon>
        <taxon>Bacilli</taxon>
        <taxon>Bacillales</taxon>
        <taxon>Bacillaceae</taxon>
        <taxon>Saliterribacillus</taxon>
    </lineage>
</organism>
<evidence type="ECO:0000256" key="4">
    <source>
        <dbReference type="SAM" id="Phobius"/>
    </source>
</evidence>
<dbReference type="InterPro" id="IPR001173">
    <property type="entry name" value="Glyco_trans_2-like"/>
</dbReference>
<dbReference type="OrthoDB" id="9766299at2"/>
<evidence type="ECO:0000256" key="3">
    <source>
        <dbReference type="ARBA" id="ARBA00022679"/>
    </source>
</evidence>
<dbReference type="PANTHER" id="PTHR43630:SF1">
    <property type="entry name" value="POLY-BETA-1,6-N-ACETYL-D-GLUCOSAMINE SYNTHASE"/>
    <property type="match status" value="1"/>
</dbReference>
<feature type="transmembrane region" description="Helical" evidence="4">
    <location>
        <begin position="322"/>
        <end position="340"/>
    </location>
</feature>
<sequence>MNLFVERFMEVVAILFITYMLLYTTFLFLSVLFGAIRLSEKDRMVRLNNEIKHDYYMPISIIIPAFNEEVTIVDSVRSLLDLDYKLYEIIIVDDGSTDETSNQLLQFFPFKQTNSPIHRKLKCKEEEAIYEATVNRINLTLIKKANGGKSDALNMGINVAEYPYFVTIDADSLLQGNALEKIIQPVLADEQVIAVGGMVRVAQCVDMTDGKVNDYRMPWNPIVGMQVVEYDRSFLASRILLDQFSGNLIISGAFGLFKKDVVIATGGYKTDTIGEDMELVMRLHTFMLNNNRPYKISYQPEAICWSQSPESFRDIFTQRRRWYIGLFQSLVAYPMMLFRFRYKPVSFISYLYYWLFELLGPFIEVFGILTIILAFQFDLLNVPFMINLFLIYTGYGILLSLTAFFQRVYTQGLRLYTLDIIKAIFMVVVENAIYRYILSLVRVTSFIGYKKKRKTWGTIKRQKHMDF</sequence>
<dbReference type="Gene3D" id="3.90.550.10">
    <property type="entry name" value="Spore Coat Polysaccharide Biosynthesis Protein SpsA, Chain A"/>
    <property type="match status" value="1"/>
</dbReference>
<evidence type="ECO:0000313" key="7">
    <source>
        <dbReference type="Proteomes" id="UP000252585"/>
    </source>
</evidence>
<keyword evidence="4" id="KW-0472">Membrane</keyword>
<dbReference type="AlphaFoldDB" id="A0A368YC84"/>
<feature type="transmembrane region" description="Helical" evidence="4">
    <location>
        <begin position="12"/>
        <end position="36"/>
    </location>
</feature>
<dbReference type="GO" id="GO:0016757">
    <property type="term" value="F:glycosyltransferase activity"/>
    <property type="evidence" value="ECO:0007669"/>
    <property type="project" value="UniProtKB-KW"/>
</dbReference>
<evidence type="ECO:0000256" key="1">
    <source>
        <dbReference type="ARBA" id="ARBA00006739"/>
    </source>
</evidence>
<evidence type="ECO:0000259" key="5">
    <source>
        <dbReference type="Pfam" id="PF00535"/>
    </source>
</evidence>
<keyword evidence="3 6" id="KW-0808">Transferase</keyword>
<feature type="transmembrane region" description="Helical" evidence="4">
    <location>
        <begin position="420"/>
        <end position="443"/>
    </location>
</feature>
<keyword evidence="4" id="KW-0812">Transmembrane</keyword>
<evidence type="ECO:0000313" key="6">
    <source>
        <dbReference type="EMBL" id="RCW77048.1"/>
    </source>
</evidence>
<dbReference type="Pfam" id="PF00535">
    <property type="entry name" value="Glycos_transf_2"/>
    <property type="match status" value="1"/>
</dbReference>
<reference evidence="6 7" key="1">
    <citation type="submission" date="2018-07" db="EMBL/GenBank/DDBJ databases">
        <title>Genomic Encyclopedia of Type Strains, Phase IV (KMG-IV): sequencing the most valuable type-strain genomes for metagenomic binning, comparative biology and taxonomic classification.</title>
        <authorList>
            <person name="Goeker M."/>
        </authorList>
    </citation>
    <scope>NUCLEOTIDE SEQUENCE [LARGE SCALE GENOMIC DNA]</scope>
    <source>
        <strain evidence="6 7">DSM 27696</strain>
    </source>
</reference>
<feature type="transmembrane region" description="Helical" evidence="4">
    <location>
        <begin position="387"/>
        <end position="408"/>
    </location>
</feature>